<organism evidence="2 3">
    <name type="scientific">Drechslerella dactyloides</name>
    <name type="common">Nematode-trapping fungus</name>
    <name type="synonym">Arthrobotrys dactyloides</name>
    <dbReference type="NCBI Taxonomy" id="74499"/>
    <lineage>
        <taxon>Eukaryota</taxon>
        <taxon>Fungi</taxon>
        <taxon>Dikarya</taxon>
        <taxon>Ascomycota</taxon>
        <taxon>Pezizomycotina</taxon>
        <taxon>Orbiliomycetes</taxon>
        <taxon>Orbiliales</taxon>
        <taxon>Orbiliaceae</taxon>
        <taxon>Drechslerella</taxon>
    </lineage>
</organism>
<evidence type="ECO:0000313" key="3">
    <source>
        <dbReference type="Proteomes" id="UP001221413"/>
    </source>
</evidence>
<protein>
    <recommendedName>
        <fullName evidence="1">C2H2-type domain-containing protein</fullName>
    </recommendedName>
</protein>
<reference evidence="2" key="1">
    <citation type="submission" date="2023-01" db="EMBL/GenBank/DDBJ databases">
        <title>The chitinases involved in constricting ring structure development in the nematode-trapping fungus Drechslerella dactyloides.</title>
        <authorList>
            <person name="Wang R."/>
            <person name="Zhang L."/>
            <person name="Tang P."/>
            <person name="Li S."/>
            <person name="Liang L."/>
        </authorList>
    </citation>
    <scope>NUCLEOTIDE SEQUENCE</scope>
    <source>
        <strain evidence="2">YMF1.00031</strain>
    </source>
</reference>
<gene>
    <name evidence="2" type="ORF">Dda_6901</name>
</gene>
<evidence type="ECO:0000313" key="2">
    <source>
        <dbReference type="EMBL" id="KAJ6257989.1"/>
    </source>
</evidence>
<dbReference type="EMBL" id="JAQGDS010000009">
    <property type="protein sequence ID" value="KAJ6257989.1"/>
    <property type="molecule type" value="Genomic_DNA"/>
</dbReference>
<dbReference type="Proteomes" id="UP001221413">
    <property type="component" value="Unassembled WGS sequence"/>
</dbReference>
<sequence length="289" mass="31602">MGAVSGSNNRSNHSRKTQFTLYPLTIIAVPRIAIIDSLSPDLNKGKSHPPQKKASGFAQKPEPRKTCEICQSRKATKTSGSIQHCSSCDDYFPSAPFTCLDCQEDFYDESIFEGHLAEHGAIRRHTDLSTLMGKATNPSTKKIFICPGCKKDFASKNFEKDISALRDIIASGLINHLESGACKSGYNRNTINHLICESDIRGFITLLGAKEVLEDYNFGTSLKGIDEEEALSIVSDWSSDILLTPSGDGSELSFEVVSGTLDASNTRREDNLEVGISDILGIEPRNRHA</sequence>
<proteinExistence type="predicted"/>
<comment type="caution">
    <text evidence="2">The sequence shown here is derived from an EMBL/GenBank/DDBJ whole genome shotgun (WGS) entry which is preliminary data.</text>
</comment>
<name>A0AAD6ITY7_DREDA</name>
<accession>A0AAD6ITY7</accession>
<keyword evidence="3" id="KW-1185">Reference proteome</keyword>
<dbReference type="InterPro" id="IPR013087">
    <property type="entry name" value="Znf_C2H2_type"/>
</dbReference>
<feature type="domain" description="C2H2-type" evidence="1">
    <location>
        <begin position="99"/>
        <end position="119"/>
    </location>
</feature>
<evidence type="ECO:0000259" key="1">
    <source>
        <dbReference type="PROSITE" id="PS00028"/>
    </source>
</evidence>
<dbReference type="PROSITE" id="PS00028">
    <property type="entry name" value="ZINC_FINGER_C2H2_1"/>
    <property type="match status" value="1"/>
</dbReference>
<dbReference type="AlphaFoldDB" id="A0AAD6ITY7"/>